<dbReference type="Proteomes" id="UP000765338">
    <property type="component" value="Unassembled WGS sequence"/>
</dbReference>
<evidence type="ECO:0000313" key="2">
    <source>
        <dbReference type="Proteomes" id="UP000765338"/>
    </source>
</evidence>
<reference evidence="1 2" key="1">
    <citation type="submission" date="2017-10" db="EMBL/GenBank/DDBJ databases">
        <authorList>
            <person name="Jakob F."/>
        </authorList>
    </citation>
    <scope>NUCLEOTIDE SEQUENCE [LARGE SCALE GENOMIC DNA]</scope>
    <source>
        <strain evidence="1 2">TMW 2.1889</strain>
    </source>
</reference>
<keyword evidence="2" id="KW-1185">Reference proteome</keyword>
<dbReference type="InterPro" id="IPR029044">
    <property type="entry name" value="Nucleotide-diphossugar_trans"/>
</dbReference>
<dbReference type="EMBL" id="PDLY01000003">
    <property type="protein sequence ID" value="MBA5727425.1"/>
    <property type="molecule type" value="Genomic_DNA"/>
</dbReference>
<comment type="caution">
    <text evidence="1">The sequence shown here is derived from an EMBL/GenBank/DDBJ whole genome shotgun (WGS) entry which is preliminary data.</text>
</comment>
<dbReference type="SUPFAM" id="SSF53448">
    <property type="entry name" value="Nucleotide-diphospho-sugar transferases"/>
    <property type="match status" value="1"/>
</dbReference>
<proteinExistence type="predicted"/>
<dbReference type="RefSeq" id="WP_182041030.1">
    <property type="nucleotide sequence ID" value="NZ_PDLY01000003.1"/>
</dbReference>
<protein>
    <recommendedName>
        <fullName evidence="3">Glycosyltransferase family 8 protein</fullName>
    </recommendedName>
</protein>
<organism evidence="1 2">
    <name type="scientific">Bombella mellum</name>
    <dbReference type="NCBI Taxonomy" id="2039288"/>
    <lineage>
        <taxon>Bacteria</taxon>
        <taxon>Pseudomonadati</taxon>
        <taxon>Pseudomonadota</taxon>
        <taxon>Alphaproteobacteria</taxon>
        <taxon>Acetobacterales</taxon>
        <taxon>Acetobacteraceae</taxon>
        <taxon>Bombella</taxon>
    </lineage>
</organism>
<name>A0ABR5ZT44_9PROT</name>
<evidence type="ECO:0008006" key="3">
    <source>
        <dbReference type="Google" id="ProtNLM"/>
    </source>
</evidence>
<gene>
    <name evidence="1" type="ORF">CPA56_05455</name>
</gene>
<evidence type="ECO:0000313" key="1">
    <source>
        <dbReference type="EMBL" id="MBA5727425.1"/>
    </source>
</evidence>
<accession>A0ABR5ZT44</accession>
<dbReference type="Pfam" id="PF01501">
    <property type="entry name" value="Glyco_transf_8"/>
    <property type="match status" value="1"/>
</dbReference>
<dbReference type="Gene3D" id="3.90.550.10">
    <property type="entry name" value="Spore Coat Polysaccharide Biosynthesis Protein SpsA, Chain A"/>
    <property type="match status" value="1"/>
</dbReference>
<dbReference type="InterPro" id="IPR002495">
    <property type="entry name" value="Glyco_trans_8"/>
</dbReference>
<sequence>MSIVPIVISINNSYVIPAITTMRSVLDSVSYRDRIKFVIFHKELEQQAMDLMTAMVSRSGGEVSFLNMKHAFSGVLDDDVKQIEMYYSLLIPQYMKNYEFVFSLDADMLVSGDILSLIPQMPANKKIGAVRCAFRNTLLPPDVRSPLQDETIKVGIQDTRNYFNAGLMLFNMKEIDYEDSVNCIRFILRDWPGHGESILNHVFHDSTYFFSFRWNFPMTFIPDKVMNFHPDIQHDIVAGRRDPKVQHFLFISKPWHENHQGLLDINKGSPGSRLTDYLEEYRKAIFAVMKEAAQLMPRLICGPAWDDMEKLVTSREPSSH</sequence>